<feature type="region of interest" description="Disordered" evidence="4">
    <location>
        <begin position="143"/>
        <end position="163"/>
    </location>
</feature>
<proteinExistence type="inferred from homology"/>
<dbReference type="PANTHER" id="PTHR31305:SF2">
    <property type="entry name" value="SNARE-ASSOCIATED PROTEIN SNAPIN"/>
    <property type="match status" value="1"/>
</dbReference>
<keyword evidence="5" id="KW-1185">Reference proteome</keyword>
<dbReference type="PANTHER" id="PTHR31305">
    <property type="entry name" value="SNARE-ASSOCIATED PROTEIN SNAPIN"/>
    <property type="match status" value="1"/>
</dbReference>
<dbReference type="GeneID" id="107072025"/>
<dbReference type="RefSeq" id="XP_015187077.1">
    <property type="nucleotide sequence ID" value="XM_015331591.1"/>
</dbReference>
<keyword evidence="2" id="KW-0175">Coiled coil</keyword>
<evidence type="ECO:0000256" key="2">
    <source>
        <dbReference type="ARBA" id="ARBA00023054"/>
    </source>
</evidence>
<accession>A0ABM1J3P0</accession>
<reference evidence="6" key="1">
    <citation type="submission" date="2025-08" db="UniProtKB">
        <authorList>
            <consortium name="RefSeq"/>
        </authorList>
    </citation>
    <scope>IDENTIFICATION</scope>
    <source>
        <tissue evidence="6">Whole body</tissue>
    </source>
</reference>
<comment type="similarity">
    <text evidence="1">Belongs to the SNAPIN family.</text>
</comment>
<name>A0ABM1J3P0_POLDO</name>
<dbReference type="InterPro" id="IPR017246">
    <property type="entry name" value="Snapin"/>
</dbReference>
<evidence type="ECO:0000313" key="6">
    <source>
        <dbReference type="RefSeq" id="XP_015187077.1"/>
    </source>
</evidence>
<dbReference type="Pfam" id="PF14712">
    <property type="entry name" value="Snapin_Pallidin"/>
    <property type="match status" value="1"/>
</dbReference>
<evidence type="ECO:0000256" key="4">
    <source>
        <dbReference type="SAM" id="MobiDB-lite"/>
    </source>
</evidence>
<evidence type="ECO:0000256" key="1">
    <source>
        <dbReference type="ARBA" id="ARBA00006111"/>
    </source>
</evidence>
<dbReference type="InterPro" id="IPR028119">
    <property type="entry name" value="Snapin/Pallidin/Snn1"/>
</dbReference>
<organism evidence="5 6">
    <name type="scientific">Polistes dominula</name>
    <name type="common">European paper wasp</name>
    <name type="synonym">Vespa dominula</name>
    <dbReference type="NCBI Taxonomy" id="743375"/>
    <lineage>
        <taxon>Eukaryota</taxon>
        <taxon>Metazoa</taxon>
        <taxon>Ecdysozoa</taxon>
        <taxon>Arthropoda</taxon>
        <taxon>Hexapoda</taxon>
        <taxon>Insecta</taxon>
        <taxon>Pterygota</taxon>
        <taxon>Neoptera</taxon>
        <taxon>Endopterygota</taxon>
        <taxon>Hymenoptera</taxon>
        <taxon>Apocrita</taxon>
        <taxon>Aculeata</taxon>
        <taxon>Vespoidea</taxon>
        <taxon>Vespidae</taxon>
        <taxon>Polistinae</taxon>
        <taxon>Polistini</taxon>
        <taxon>Polistes</taxon>
    </lineage>
</organism>
<feature type="region of interest" description="Disordered" evidence="4">
    <location>
        <begin position="1"/>
        <end position="23"/>
    </location>
</feature>
<dbReference type="Proteomes" id="UP000694924">
    <property type="component" value="Unplaced"/>
</dbReference>
<evidence type="ECO:0000256" key="3">
    <source>
        <dbReference type="ARBA" id="ARBA00033330"/>
    </source>
</evidence>
<protein>
    <recommendedName>
        <fullName evidence="3">Biogenesis of lysosome-related organelles complex 1 subunit 7</fullName>
    </recommendedName>
</protein>
<sequence>MSTEESTPPAMDIDTTSDNTSIDDKIEDFCENPTRDALTEGLMSLLKPTVDQLDERIRATRICQIELKQRIESLSDVLNKINEALQCPFETDSYVKKLINAKQKITVVSNILQVTQERINKLHQAVEKNTSKRKALLDHSSIYSSSSSSTTHVVEEKEVGTEN</sequence>
<evidence type="ECO:0000313" key="5">
    <source>
        <dbReference type="Proteomes" id="UP000694924"/>
    </source>
</evidence>
<gene>
    <name evidence="6" type="primary">LOC107072025</name>
</gene>
<feature type="compositionally biased region" description="Basic and acidic residues" evidence="4">
    <location>
        <begin position="153"/>
        <end position="163"/>
    </location>
</feature>